<dbReference type="AlphaFoldDB" id="A0A401H148"/>
<dbReference type="GeneID" id="38785068"/>
<feature type="compositionally biased region" description="Basic and acidic residues" evidence="1">
    <location>
        <begin position="7"/>
        <end position="21"/>
    </location>
</feature>
<keyword evidence="3" id="KW-1185">Reference proteome</keyword>
<organism evidence="2 3">
    <name type="scientific">Sparassis crispa</name>
    <dbReference type="NCBI Taxonomy" id="139825"/>
    <lineage>
        <taxon>Eukaryota</taxon>
        <taxon>Fungi</taxon>
        <taxon>Dikarya</taxon>
        <taxon>Basidiomycota</taxon>
        <taxon>Agaricomycotina</taxon>
        <taxon>Agaricomycetes</taxon>
        <taxon>Polyporales</taxon>
        <taxon>Sparassidaceae</taxon>
        <taxon>Sparassis</taxon>
    </lineage>
</organism>
<name>A0A401H148_9APHY</name>
<dbReference type="RefSeq" id="XP_027619064.1">
    <property type="nucleotide sequence ID" value="XM_027763263.1"/>
</dbReference>
<proteinExistence type="predicted"/>
<evidence type="ECO:0000313" key="2">
    <source>
        <dbReference type="EMBL" id="GBE88151.1"/>
    </source>
</evidence>
<dbReference type="InParanoid" id="A0A401H148"/>
<dbReference type="EMBL" id="BFAD01000012">
    <property type="protein sequence ID" value="GBE88151.1"/>
    <property type="molecule type" value="Genomic_DNA"/>
</dbReference>
<evidence type="ECO:0000313" key="3">
    <source>
        <dbReference type="Proteomes" id="UP000287166"/>
    </source>
</evidence>
<comment type="caution">
    <text evidence="2">The sequence shown here is derived from an EMBL/GenBank/DDBJ whole genome shotgun (WGS) entry which is preliminary data.</text>
</comment>
<feature type="region of interest" description="Disordered" evidence="1">
    <location>
        <begin position="1"/>
        <end position="21"/>
    </location>
</feature>
<evidence type="ECO:0000256" key="1">
    <source>
        <dbReference type="SAM" id="MobiDB-lite"/>
    </source>
</evidence>
<accession>A0A401H148</accession>
<protein>
    <submittedName>
        <fullName evidence="2">Uncharacterized protein</fullName>
    </submittedName>
</protein>
<reference evidence="2 3" key="1">
    <citation type="journal article" date="2018" name="Sci. Rep.">
        <title>Genome sequence of the cauliflower mushroom Sparassis crispa (Hanabiratake) and its association with beneficial usage.</title>
        <authorList>
            <person name="Kiyama R."/>
            <person name="Furutani Y."/>
            <person name="Kawaguchi K."/>
            <person name="Nakanishi T."/>
        </authorList>
    </citation>
    <scope>NUCLEOTIDE SEQUENCE [LARGE SCALE GENOMIC DNA]</scope>
</reference>
<dbReference type="Proteomes" id="UP000287166">
    <property type="component" value="Unassembled WGS sequence"/>
</dbReference>
<sequence length="84" mass="9328">MHAGLRAAEHVSAERGELEARPENYGRKCLRERNEMEMATGLGQAESIEWMEKRGNKKENIVVEGQAHAVPASVAVTSRQRALV</sequence>
<gene>
    <name evidence="2" type="ORF">SCP_1203810</name>
</gene>